<dbReference type="OrthoDB" id="7307102at2"/>
<dbReference type="Pfam" id="PF05135">
    <property type="entry name" value="Phage_connect_1"/>
    <property type="match status" value="1"/>
</dbReference>
<dbReference type="CDD" id="cd08054">
    <property type="entry name" value="gp6"/>
    <property type="match status" value="1"/>
</dbReference>
<dbReference type="EMBL" id="FNPF01000004">
    <property type="protein sequence ID" value="SDY18206.1"/>
    <property type="molecule type" value="Genomic_DNA"/>
</dbReference>
<dbReference type="RefSeq" id="WP_089881196.1">
    <property type="nucleotide sequence ID" value="NZ_FNPF01000004.1"/>
</dbReference>
<dbReference type="AlphaFoldDB" id="A0A1H3HRQ8"/>
<gene>
    <name evidence="1" type="ORF">SAMN05444340_104128</name>
</gene>
<accession>A0A1H3HRQ8</accession>
<dbReference type="InterPro" id="IPR021146">
    <property type="entry name" value="Phage_gp6-like_head-tail"/>
</dbReference>
<sequence>MAIVTLQEIKEQLSFTDDIGSVDDALLDRKIHAAQNHVERLLGFKIEETFGGVDQDPIPPLLVEAVSQLAAWWYENRETAGEASREAPFGVREMITEYREFTF</sequence>
<dbReference type="STRING" id="321339.SAMN05444340_104128"/>
<evidence type="ECO:0008006" key="3">
    <source>
        <dbReference type="Google" id="ProtNLM"/>
    </source>
</evidence>
<proteinExistence type="predicted"/>
<organism evidence="1 2">
    <name type="scientific">Citreimonas salinaria</name>
    <dbReference type="NCBI Taxonomy" id="321339"/>
    <lineage>
        <taxon>Bacteria</taxon>
        <taxon>Pseudomonadati</taxon>
        <taxon>Pseudomonadota</taxon>
        <taxon>Alphaproteobacteria</taxon>
        <taxon>Rhodobacterales</taxon>
        <taxon>Roseobacteraceae</taxon>
        <taxon>Citreimonas</taxon>
    </lineage>
</organism>
<reference evidence="1 2" key="1">
    <citation type="submission" date="2016-10" db="EMBL/GenBank/DDBJ databases">
        <authorList>
            <person name="de Groot N.N."/>
        </authorList>
    </citation>
    <scope>NUCLEOTIDE SEQUENCE [LARGE SCALE GENOMIC DNA]</scope>
    <source>
        <strain evidence="1 2">DSM 26880</strain>
    </source>
</reference>
<evidence type="ECO:0000313" key="2">
    <source>
        <dbReference type="Proteomes" id="UP000199286"/>
    </source>
</evidence>
<name>A0A1H3HRQ8_9RHOB</name>
<keyword evidence="2" id="KW-1185">Reference proteome</keyword>
<dbReference type="Gene3D" id="1.10.3230.30">
    <property type="entry name" value="Phage gp6-like head-tail connector protein"/>
    <property type="match status" value="1"/>
</dbReference>
<dbReference type="Proteomes" id="UP000199286">
    <property type="component" value="Unassembled WGS sequence"/>
</dbReference>
<dbReference type="InterPro" id="IPR006450">
    <property type="entry name" value="Phage_HK97_gp6-like"/>
</dbReference>
<dbReference type="NCBIfam" id="TIGR01560">
    <property type="entry name" value="put_DNA_pack"/>
    <property type="match status" value="1"/>
</dbReference>
<evidence type="ECO:0000313" key="1">
    <source>
        <dbReference type="EMBL" id="SDY18206.1"/>
    </source>
</evidence>
<protein>
    <recommendedName>
        <fullName evidence="3">Phage gp6-like head-tail connector protein</fullName>
    </recommendedName>
</protein>